<reference evidence="8 9" key="1">
    <citation type="journal article" date="2018" name="Syst. Appl. Microbiol.">
        <title>Corynebacterium heidelbergense sp. nov., isolated from the preen glands of Egyptian geese (Alopochen aegyptiacus).</title>
        <authorList>
            <person name="Braun M.S."/>
            <person name="Wang E."/>
            <person name="Zimmermann S."/>
            <person name="Wink M."/>
        </authorList>
    </citation>
    <scope>NUCLEOTIDE SEQUENCE [LARGE SCALE GENOMIC DNA]</scope>
    <source>
        <strain evidence="8 9">DSM 104638</strain>
    </source>
</reference>
<proteinExistence type="predicted"/>
<sequence>MKRTSVFLTALAATALISACSDGDSSQNAAGTFSAAPSQSQSQPTTDGSPTAAGPSPTLGQGSPDSRPAPATQDNRGPCTADTALQSFKAHEPDVPPPFPNNDDPDAGWAFDRSENSGFTDAANVCAPLGYVTLGIRMPTGSSPIQIVLFHNGQYIGVATKKAYAKADVARIDGSSIRVTWRFPRPGESNAEASGETEAQFRWDSAANKVVMTGGVPDY</sequence>
<accession>A0A364VAC1</accession>
<keyword evidence="5" id="KW-0449">Lipoprotein</keyword>
<name>A0A364VAC1_9CORY</name>
<keyword evidence="1" id="KW-1003">Cell membrane</keyword>
<dbReference type="PROSITE" id="PS51257">
    <property type="entry name" value="PROKAR_LIPOPROTEIN"/>
    <property type="match status" value="1"/>
</dbReference>
<dbReference type="OrthoDB" id="3254867at2"/>
<protein>
    <recommendedName>
        <fullName evidence="10">LppP/LprE family lipoprotein</fullName>
    </recommendedName>
</protein>
<feature type="signal peptide" evidence="7">
    <location>
        <begin position="1"/>
        <end position="19"/>
    </location>
</feature>
<keyword evidence="4" id="KW-0564">Palmitate</keyword>
<dbReference type="Proteomes" id="UP000251047">
    <property type="component" value="Unassembled WGS sequence"/>
</dbReference>
<dbReference type="EMBL" id="PHQP01000063">
    <property type="protein sequence ID" value="RAV33561.1"/>
    <property type="molecule type" value="Genomic_DNA"/>
</dbReference>
<keyword evidence="2 7" id="KW-0732">Signal</keyword>
<evidence type="ECO:0000256" key="4">
    <source>
        <dbReference type="ARBA" id="ARBA00023139"/>
    </source>
</evidence>
<evidence type="ECO:0000256" key="3">
    <source>
        <dbReference type="ARBA" id="ARBA00023136"/>
    </source>
</evidence>
<evidence type="ECO:0000313" key="8">
    <source>
        <dbReference type="EMBL" id="RAV33561.1"/>
    </source>
</evidence>
<evidence type="ECO:0000256" key="2">
    <source>
        <dbReference type="ARBA" id="ARBA00022729"/>
    </source>
</evidence>
<comment type="caution">
    <text evidence="8">The sequence shown here is derived from an EMBL/GenBank/DDBJ whole genome shotgun (WGS) entry which is preliminary data.</text>
</comment>
<dbReference type="AlphaFoldDB" id="A0A364VAC1"/>
<dbReference type="Pfam" id="PF14041">
    <property type="entry name" value="Lipoprotein_21"/>
    <property type="match status" value="1"/>
</dbReference>
<evidence type="ECO:0000256" key="6">
    <source>
        <dbReference type="SAM" id="MobiDB-lite"/>
    </source>
</evidence>
<evidence type="ECO:0000256" key="7">
    <source>
        <dbReference type="SAM" id="SignalP"/>
    </source>
</evidence>
<evidence type="ECO:0000256" key="1">
    <source>
        <dbReference type="ARBA" id="ARBA00022475"/>
    </source>
</evidence>
<feature type="region of interest" description="Disordered" evidence="6">
    <location>
        <begin position="21"/>
        <end position="110"/>
    </location>
</feature>
<evidence type="ECO:0000313" key="9">
    <source>
        <dbReference type="Proteomes" id="UP000251047"/>
    </source>
</evidence>
<dbReference type="RefSeq" id="WP_112769941.1">
    <property type="nucleotide sequence ID" value="NZ_CP063191.1"/>
</dbReference>
<organism evidence="8 9">
    <name type="scientific">Corynebacterium heidelbergense</name>
    <dbReference type="NCBI Taxonomy" id="2055947"/>
    <lineage>
        <taxon>Bacteria</taxon>
        <taxon>Bacillati</taxon>
        <taxon>Actinomycetota</taxon>
        <taxon>Actinomycetes</taxon>
        <taxon>Mycobacteriales</taxon>
        <taxon>Corynebacteriaceae</taxon>
        <taxon>Corynebacterium</taxon>
    </lineage>
</organism>
<feature type="compositionally biased region" description="Low complexity" evidence="6">
    <location>
        <begin position="34"/>
        <end position="51"/>
    </location>
</feature>
<feature type="chain" id="PRO_5038990095" description="LppP/LprE family lipoprotein" evidence="7">
    <location>
        <begin position="20"/>
        <end position="219"/>
    </location>
</feature>
<dbReference type="InterPro" id="IPR025971">
    <property type="entry name" value="LppP/LprE"/>
</dbReference>
<keyword evidence="3" id="KW-0472">Membrane</keyword>
<evidence type="ECO:0000256" key="5">
    <source>
        <dbReference type="ARBA" id="ARBA00023288"/>
    </source>
</evidence>
<evidence type="ECO:0008006" key="10">
    <source>
        <dbReference type="Google" id="ProtNLM"/>
    </source>
</evidence>
<gene>
    <name evidence="8" type="ORF">CWC39_07845</name>
</gene>